<evidence type="ECO:0000313" key="3">
    <source>
        <dbReference type="Proteomes" id="UP001431209"/>
    </source>
</evidence>
<feature type="compositionally biased region" description="Basic and acidic residues" evidence="1">
    <location>
        <begin position="210"/>
        <end position="228"/>
    </location>
</feature>
<comment type="caution">
    <text evidence="2">The sequence shown here is derived from an EMBL/GenBank/DDBJ whole genome shotgun (WGS) entry which is preliminary data.</text>
</comment>
<gene>
    <name evidence="2" type="ORF">AKO1_010884</name>
</gene>
<evidence type="ECO:0000313" key="2">
    <source>
        <dbReference type="EMBL" id="KAL0476291.1"/>
    </source>
</evidence>
<name>A0AAW2YGF3_9EUKA</name>
<proteinExistence type="predicted"/>
<protein>
    <submittedName>
        <fullName evidence="2">Glutamine-fructose-6-phosphate aminotransferase</fullName>
    </submittedName>
</protein>
<sequence>MENQIKQCLDSQNWTNIKKDDLKEFVLTFKKELTKNEKKTTGKKKDDYIQLIEKYSSIMFKTTKKATNETDLVEPLRTLTPIIPHFQDGVAVKLLIDGNVVGTAVILKRLKNDNYRVNVTEINSDAKDLDTPSGECTLEDALNSNIFWNGSNMSLVVSTSNQSTEVASNNDRMKNLLEIARAVEEQQKHNEVEDDPINSSPPSPSPSKKNQVESKNFEKDQAPNESKKVMPQTADKSKQPKPKRQREQTDSEEESNPPKKPKQTPLNEPKQEIDSVFYKEFIELKKQYAELTKLYEDERTQRKNLTIFYNSVVVAQKKIADVQLNSDQDQTVCFRGTTQKIPREWFQKWCTKRQGNIIMSGLCDMLEIDLAQYYMPKAKGVPEDKKRLSKRDVDDLLVILQHNNLYNGMDKKTLTTALGKKLSSMRSKEKDDVKDEDEDKEIEEND</sequence>
<feature type="region of interest" description="Disordered" evidence="1">
    <location>
        <begin position="420"/>
        <end position="446"/>
    </location>
</feature>
<evidence type="ECO:0000256" key="1">
    <source>
        <dbReference type="SAM" id="MobiDB-lite"/>
    </source>
</evidence>
<keyword evidence="2" id="KW-0032">Aminotransferase</keyword>
<reference evidence="2 3" key="1">
    <citation type="submission" date="2024-03" db="EMBL/GenBank/DDBJ databases">
        <title>The Acrasis kona genome and developmental transcriptomes reveal deep origins of eukaryotic multicellular pathways.</title>
        <authorList>
            <person name="Sheikh S."/>
            <person name="Fu C.-J."/>
            <person name="Brown M.W."/>
            <person name="Baldauf S.L."/>
        </authorList>
    </citation>
    <scope>NUCLEOTIDE SEQUENCE [LARGE SCALE GENOMIC DNA]</scope>
    <source>
        <strain evidence="2 3">ATCC MYA-3509</strain>
    </source>
</reference>
<dbReference type="AlphaFoldDB" id="A0AAW2YGF3"/>
<accession>A0AAW2YGF3</accession>
<keyword evidence="2" id="KW-0808">Transferase</keyword>
<feature type="region of interest" description="Disordered" evidence="1">
    <location>
        <begin position="186"/>
        <end position="271"/>
    </location>
</feature>
<feature type="compositionally biased region" description="Acidic residues" evidence="1">
    <location>
        <begin position="434"/>
        <end position="446"/>
    </location>
</feature>
<dbReference type="Proteomes" id="UP001431209">
    <property type="component" value="Unassembled WGS sequence"/>
</dbReference>
<dbReference type="GO" id="GO:0008483">
    <property type="term" value="F:transaminase activity"/>
    <property type="evidence" value="ECO:0007669"/>
    <property type="project" value="UniProtKB-KW"/>
</dbReference>
<keyword evidence="3" id="KW-1185">Reference proteome</keyword>
<dbReference type="EMBL" id="JAOPGA020000002">
    <property type="protein sequence ID" value="KAL0476291.1"/>
    <property type="molecule type" value="Genomic_DNA"/>
</dbReference>
<organism evidence="2 3">
    <name type="scientific">Acrasis kona</name>
    <dbReference type="NCBI Taxonomy" id="1008807"/>
    <lineage>
        <taxon>Eukaryota</taxon>
        <taxon>Discoba</taxon>
        <taxon>Heterolobosea</taxon>
        <taxon>Tetramitia</taxon>
        <taxon>Eutetramitia</taxon>
        <taxon>Acrasidae</taxon>
        <taxon>Acrasis</taxon>
    </lineage>
</organism>